<keyword evidence="3 6" id="KW-0202">Cytokine</keyword>
<feature type="domain" description="Chemokine interleukin-8-like" evidence="7">
    <location>
        <begin position="31"/>
        <end position="92"/>
    </location>
</feature>
<dbReference type="CDD" id="cd00273">
    <property type="entry name" value="Chemokine_CXC"/>
    <property type="match status" value="1"/>
</dbReference>
<dbReference type="GO" id="GO:0006955">
    <property type="term" value="P:immune response"/>
    <property type="evidence" value="ECO:0007669"/>
    <property type="project" value="InterPro"/>
</dbReference>
<feature type="signal peptide" evidence="6">
    <location>
        <begin position="1"/>
        <end position="22"/>
    </location>
</feature>
<proteinExistence type="inferred from homology"/>
<dbReference type="GO" id="GO:0008009">
    <property type="term" value="F:chemokine activity"/>
    <property type="evidence" value="ECO:0007669"/>
    <property type="project" value="InterPro"/>
</dbReference>
<keyword evidence="4 6" id="KW-0964">Secreted</keyword>
<dbReference type="PANTHER" id="PTHR12015:SF198">
    <property type="entry name" value="PLATELET BASIC PROTEIN"/>
    <property type="match status" value="1"/>
</dbReference>
<evidence type="ECO:0000259" key="7">
    <source>
        <dbReference type="SMART" id="SM00199"/>
    </source>
</evidence>
<dbReference type="InterPro" id="IPR001811">
    <property type="entry name" value="Chemokine_IL8-like_dom"/>
</dbReference>
<comment type="similarity">
    <text evidence="2 6">Belongs to the intercrine alpha (chemokine CxC) family.</text>
</comment>
<evidence type="ECO:0000256" key="1">
    <source>
        <dbReference type="ARBA" id="ARBA00004613"/>
    </source>
</evidence>
<name>A0A8D0DWK2_SALMN</name>
<dbReference type="InterPro" id="IPR001089">
    <property type="entry name" value="Chemokine_CXC"/>
</dbReference>
<dbReference type="GO" id="GO:0006952">
    <property type="term" value="P:defense response"/>
    <property type="evidence" value="ECO:0007669"/>
    <property type="project" value="InterPro"/>
</dbReference>
<dbReference type="Ensembl" id="ENSSMRT00000026692.1">
    <property type="protein sequence ID" value="ENSSMRP00000022827.1"/>
    <property type="gene ID" value="ENSSMRG00000017708.1"/>
</dbReference>
<dbReference type="SMART" id="SM00199">
    <property type="entry name" value="SCY"/>
    <property type="match status" value="1"/>
</dbReference>
<evidence type="ECO:0000313" key="8">
    <source>
        <dbReference type="Ensembl" id="ENSSMRP00000022827.1"/>
    </source>
</evidence>
<dbReference type="PRINTS" id="PR00436">
    <property type="entry name" value="INTERLEUKIN8"/>
</dbReference>
<evidence type="ECO:0000256" key="2">
    <source>
        <dbReference type="ARBA" id="ARBA00010665"/>
    </source>
</evidence>
<dbReference type="Gene3D" id="2.40.50.40">
    <property type="match status" value="1"/>
</dbReference>
<dbReference type="Pfam" id="PF00048">
    <property type="entry name" value="IL8"/>
    <property type="match status" value="1"/>
</dbReference>
<dbReference type="SUPFAM" id="SSF54117">
    <property type="entry name" value="Interleukin 8-like chemokines"/>
    <property type="match status" value="1"/>
</dbReference>
<dbReference type="GeneTree" id="ENSGT00940000160757"/>
<accession>A0A8D0DWK2</accession>
<sequence>MNAKIIVSALALFLLSATLTEGVSLTQTKDELKCQCVNTHSKFIHPKYIQDVSLTQRGPHCQNNEIIATLKDGREVCLDPTANWVKAMTKKMLEKTEANVDHCNK</sequence>
<organism evidence="8 9">
    <name type="scientific">Salvator merianae</name>
    <name type="common">Argentine black and white tegu</name>
    <name type="synonym">Tupinambis merianae</name>
    <dbReference type="NCBI Taxonomy" id="96440"/>
    <lineage>
        <taxon>Eukaryota</taxon>
        <taxon>Metazoa</taxon>
        <taxon>Chordata</taxon>
        <taxon>Craniata</taxon>
        <taxon>Vertebrata</taxon>
        <taxon>Euteleostomi</taxon>
        <taxon>Lepidosauria</taxon>
        <taxon>Squamata</taxon>
        <taxon>Bifurcata</taxon>
        <taxon>Unidentata</taxon>
        <taxon>Episquamata</taxon>
        <taxon>Laterata</taxon>
        <taxon>Teiioidea</taxon>
        <taxon>Teiidae</taxon>
        <taxon>Salvator</taxon>
    </lineage>
</organism>
<dbReference type="OMA" id="IGTELRC"/>
<evidence type="ECO:0000313" key="9">
    <source>
        <dbReference type="Proteomes" id="UP000694421"/>
    </source>
</evidence>
<dbReference type="PANTHER" id="PTHR12015">
    <property type="entry name" value="SMALL INDUCIBLE CYTOKINE A"/>
    <property type="match status" value="1"/>
</dbReference>
<evidence type="ECO:0000256" key="5">
    <source>
        <dbReference type="ARBA" id="ARBA00023157"/>
    </source>
</evidence>
<keyword evidence="9" id="KW-1185">Reference proteome</keyword>
<dbReference type="InterPro" id="IPR018048">
    <property type="entry name" value="Chemokine_CXC_CS"/>
</dbReference>
<evidence type="ECO:0000256" key="4">
    <source>
        <dbReference type="ARBA" id="ARBA00022525"/>
    </source>
</evidence>
<dbReference type="AlphaFoldDB" id="A0A8D0DWK2"/>
<comment type="subcellular location">
    <subcellularLocation>
        <location evidence="1 6">Secreted</location>
    </subcellularLocation>
</comment>
<dbReference type="InterPro" id="IPR033899">
    <property type="entry name" value="CXC_Chemokine_domain"/>
</dbReference>
<feature type="chain" id="PRO_5034627619" description="C-X-C motif chemokine" evidence="6">
    <location>
        <begin position="23"/>
        <end position="105"/>
    </location>
</feature>
<keyword evidence="5" id="KW-1015">Disulfide bond</keyword>
<keyword evidence="6" id="KW-0145">Chemotaxis</keyword>
<reference evidence="8" key="1">
    <citation type="submission" date="2025-08" db="UniProtKB">
        <authorList>
            <consortium name="Ensembl"/>
        </authorList>
    </citation>
    <scope>IDENTIFICATION</scope>
</reference>
<dbReference type="InterPro" id="IPR039809">
    <property type="entry name" value="Chemokine_b/g/d"/>
</dbReference>
<dbReference type="FunFam" id="2.40.50.40:FF:000004">
    <property type="entry name" value="C-X-C motif chemokine"/>
    <property type="match status" value="1"/>
</dbReference>
<keyword evidence="6" id="KW-0732">Signal</keyword>
<dbReference type="Proteomes" id="UP000694421">
    <property type="component" value="Unplaced"/>
</dbReference>
<dbReference type="GO" id="GO:0005615">
    <property type="term" value="C:extracellular space"/>
    <property type="evidence" value="ECO:0007669"/>
    <property type="project" value="UniProtKB-UniRule"/>
</dbReference>
<dbReference type="InterPro" id="IPR036048">
    <property type="entry name" value="Interleukin_8-like_sf"/>
</dbReference>
<reference evidence="8" key="2">
    <citation type="submission" date="2025-09" db="UniProtKB">
        <authorList>
            <consortium name="Ensembl"/>
        </authorList>
    </citation>
    <scope>IDENTIFICATION</scope>
</reference>
<evidence type="ECO:0000256" key="3">
    <source>
        <dbReference type="ARBA" id="ARBA00022514"/>
    </source>
</evidence>
<evidence type="ECO:0000256" key="6">
    <source>
        <dbReference type="RuleBase" id="RU361149"/>
    </source>
</evidence>
<dbReference type="PROSITE" id="PS00471">
    <property type="entry name" value="SMALL_CYTOKINES_CXC"/>
    <property type="match status" value="1"/>
</dbReference>
<protein>
    <recommendedName>
        <fullName evidence="6">C-X-C motif chemokine</fullName>
    </recommendedName>
</protein>
<dbReference type="PRINTS" id="PR00437">
    <property type="entry name" value="SMALLCYTKCXC"/>
</dbReference>